<dbReference type="Gene3D" id="3.90.550.10">
    <property type="entry name" value="Spore Coat Polysaccharide Biosynthesis Protein SpsA, Chain A"/>
    <property type="match status" value="1"/>
</dbReference>
<evidence type="ECO:0000259" key="10">
    <source>
        <dbReference type="Pfam" id="PF00483"/>
    </source>
</evidence>
<comment type="function">
    <text evidence="9">Catalyzes the formation of dTDP-glucose, from dTTP and glucose 1-phosphate, as well as its pyrophosphorolysis.</text>
</comment>
<evidence type="ECO:0000256" key="9">
    <source>
        <dbReference type="RuleBase" id="RU003706"/>
    </source>
</evidence>
<protein>
    <recommendedName>
        <fullName evidence="3 9">Glucose-1-phosphate thymidylyltransferase</fullName>
        <ecNumber evidence="3 9">2.7.7.24</ecNumber>
    </recommendedName>
</protein>
<dbReference type="PANTHER" id="PTHR43532:SF1">
    <property type="entry name" value="GLUCOSE-1-PHOSPHATE THYMIDYLYLTRANSFERASE 1"/>
    <property type="match status" value="1"/>
</dbReference>
<evidence type="ECO:0000313" key="11">
    <source>
        <dbReference type="EMBL" id="SET90605.1"/>
    </source>
</evidence>
<evidence type="ECO:0000256" key="7">
    <source>
        <dbReference type="ARBA" id="ARBA00022842"/>
    </source>
</evidence>
<dbReference type="CDD" id="cd02538">
    <property type="entry name" value="G1P_TT_short"/>
    <property type="match status" value="1"/>
</dbReference>
<dbReference type="Pfam" id="PF00483">
    <property type="entry name" value="NTP_transferase"/>
    <property type="match status" value="1"/>
</dbReference>
<comment type="catalytic activity">
    <reaction evidence="8 9">
        <text>dTTP + alpha-D-glucose 1-phosphate + H(+) = dTDP-alpha-D-glucose + diphosphate</text>
        <dbReference type="Rhea" id="RHEA:15225"/>
        <dbReference type="ChEBI" id="CHEBI:15378"/>
        <dbReference type="ChEBI" id="CHEBI:33019"/>
        <dbReference type="ChEBI" id="CHEBI:37568"/>
        <dbReference type="ChEBI" id="CHEBI:57477"/>
        <dbReference type="ChEBI" id="CHEBI:58601"/>
        <dbReference type="EC" id="2.7.7.24"/>
    </reaction>
</comment>
<proteinExistence type="inferred from homology"/>
<dbReference type="SUPFAM" id="SSF53448">
    <property type="entry name" value="Nucleotide-diphospho-sugar transferases"/>
    <property type="match status" value="1"/>
</dbReference>
<reference evidence="12" key="1">
    <citation type="submission" date="2016-10" db="EMBL/GenBank/DDBJ databases">
        <authorList>
            <person name="Varghese N."/>
            <person name="Submissions S."/>
        </authorList>
    </citation>
    <scope>NUCLEOTIDE SEQUENCE [LARGE SCALE GENOMIC DNA]</scope>
    <source>
        <strain evidence="12">DSM 15310</strain>
    </source>
</reference>
<evidence type="ECO:0000256" key="6">
    <source>
        <dbReference type="ARBA" id="ARBA00022723"/>
    </source>
</evidence>
<dbReference type="NCBIfam" id="TIGR01207">
    <property type="entry name" value="rmlA"/>
    <property type="match status" value="1"/>
</dbReference>
<evidence type="ECO:0000256" key="8">
    <source>
        <dbReference type="ARBA" id="ARBA00049336"/>
    </source>
</evidence>
<dbReference type="PANTHER" id="PTHR43532">
    <property type="entry name" value="GLUCOSE-1-PHOSPHATE THYMIDYLYLTRANSFERASE"/>
    <property type="match status" value="1"/>
</dbReference>
<feature type="domain" description="Nucleotidyl transferase" evidence="10">
    <location>
        <begin position="2"/>
        <end position="236"/>
    </location>
</feature>
<dbReference type="FunFam" id="3.90.550.10:FF:000023">
    <property type="entry name" value="Glucose-1-phosphate thymidylyltransferase"/>
    <property type="match status" value="1"/>
</dbReference>
<dbReference type="Proteomes" id="UP000198697">
    <property type="component" value="Unassembled WGS sequence"/>
</dbReference>
<name>A0A1I0I217_9BACT</name>
<dbReference type="InterPro" id="IPR029044">
    <property type="entry name" value="Nucleotide-diphossugar_trans"/>
</dbReference>
<keyword evidence="6 9" id="KW-0479">Metal-binding</keyword>
<dbReference type="EMBL" id="FOHS01000004">
    <property type="protein sequence ID" value="SET90605.1"/>
    <property type="molecule type" value="Genomic_DNA"/>
</dbReference>
<sequence length="290" mass="32364">MKGIILAGGSGTRLHPLTLAVSKQMMPVYDKPMVYYPLSILMMAGIREILIITTPHDQEQFKKLLGDGSKLGCRFEYVVQEVPNGLAQAFVLGADFIGTDKVALVLGDNIFHGEGMEELLKSNNDPEGGVVYAYHVHDPERYGVVEFDANNKALSIEEKPAKPKSNYAVPGLYFYDNDVVQIARDLKPSPRGEYEITDVNQEYLRRGKLKVGILGRGTAWLDTGTFESLMQAGEFVRVLEQRQGLKVGSIEEVAYRQGFIDADQLRTIAEPLRKSGYGDYLMRLPEQLLM</sequence>
<accession>A0A1I0I217</accession>
<evidence type="ECO:0000256" key="4">
    <source>
        <dbReference type="ARBA" id="ARBA00022679"/>
    </source>
</evidence>
<comment type="similarity">
    <text evidence="2 9">Belongs to the glucose-1-phosphate thymidylyltransferase family.</text>
</comment>
<evidence type="ECO:0000256" key="5">
    <source>
        <dbReference type="ARBA" id="ARBA00022695"/>
    </source>
</evidence>
<organism evidence="11 12">
    <name type="scientific">Hymenobacter actinosclerus</name>
    <dbReference type="NCBI Taxonomy" id="82805"/>
    <lineage>
        <taxon>Bacteria</taxon>
        <taxon>Pseudomonadati</taxon>
        <taxon>Bacteroidota</taxon>
        <taxon>Cytophagia</taxon>
        <taxon>Cytophagales</taxon>
        <taxon>Hymenobacteraceae</taxon>
        <taxon>Hymenobacter</taxon>
    </lineage>
</organism>
<evidence type="ECO:0000256" key="3">
    <source>
        <dbReference type="ARBA" id="ARBA00012461"/>
    </source>
</evidence>
<keyword evidence="5 9" id="KW-0548">Nucleotidyltransferase</keyword>
<dbReference type="InterPro" id="IPR005907">
    <property type="entry name" value="G1P_thy_trans_s"/>
</dbReference>
<gene>
    <name evidence="11" type="ORF">SAMN04487998_3095</name>
</gene>
<evidence type="ECO:0000313" key="12">
    <source>
        <dbReference type="Proteomes" id="UP000198697"/>
    </source>
</evidence>
<dbReference type="AlphaFoldDB" id="A0A1I0I217"/>
<dbReference type="InterPro" id="IPR005835">
    <property type="entry name" value="NTP_transferase_dom"/>
</dbReference>
<dbReference type="GO" id="GO:0046872">
    <property type="term" value="F:metal ion binding"/>
    <property type="evidence" value="ECO:0007669"/>
    <property type="project" value="UniProtKB-KW"/>
</dbReference>
<dbReference type="EC" id="2.7.7.24" evidence="3 9"/>
<dbReference type="GO" id="GO:0008879">
    <property type="term" value="F:glucose-1-phosphate thymidylyltransferase activity"/>
    <property type="evidence" value="ECO:0007669"/>
    <property type="project" value="UniProtKB-EC"/>
</dbReference>
<keyword evidence="12" id="KW-1185">Reference proteome</keyword>
<keyword evidence="7 9" id="KW-0460">Magnesium</keyword>
<keyword evidence="4 9" id="KW-0808">Transferase</keyword>
<dbReference type="STRING" id="82805.SAMN04487998_3095"/>
<comment type="cofactor">
    <cofactor evidence="1">
        <name>Mg(2+)</name>
        <dbReference type="ChEBI" id="CHEBI:18420"/>
    </cofactor>
</comment>
<evidence type="ECO:0000256" key="2">
    <source>
        <dbReference type="ARBA" id="ARBA00010480"/>
    </source>
</evidence>
<evidence type="ECO:0000256" key="1">
    <source>
        <dbReference type="ARBA" id="ARBA00001946"/>
    </source>
</evidence>
<dbReference type="RefSeq" id="WP_092773147.1">
    <property type="nucleotide sequence ID" value="NZ_FOHS01000004.1"/>
</dbReference>
<dbReference type="OrthoDB" id="9803871at2"/>